<feature type="domain" description="DNA polymerase III delta subunit C-terminal" evidence="8">
    <location>
        <begin position="116"/>
        <end position="231"/>
    </location>
</feature>
<feature type="non-terminal residue" evidence="9">
    <location>
        <position position="1"/>
    </location>
</feature>
<dbReference type="GO" id="GO:0009360">
    <property type="term" value="C:DNA polymerase III complex"/>
    <property type="evidence" value="ECO:0007669"/>
    <property type="project" value="InterPro"/>
</dbReference>
<name>X0Z0A1_9ZZZZ</name>
<evidence type="ECO:0000256" key="4">
    <source>
        <dbReference type="ARBA" id="ARBA00022695"/>
    </source>
</evidence>
<keyword evidence="6" id="KW-0239">DNA-directed DNA polymerase</keyword>
<dbReference type="Pfam" id="PF13177">
    <property type="entry name" value="DNA_pol3_delta2"/>
    <property type="match status" value="1"/>
</dbReference>
<dbReference type="InterPro" id="IPR027417">
    <property type="entry name" value="P-loop_NTPase"/>
</dbReference>
<evidence type="ECO:0000259" key="8">
    <source>
        <dbReference type="Pfam" id="PF09115"/>
    </source>
</evidence>
<dbReference type="InterPro" id="IPR015199">
    <property type="entry name" value="DNA_pol_III_delta_C"/>
</dbReference>
<dbReference type="SUPFAM" id="SSF52540">
    <property type="entry name" value="P-loop containing nucleoside triphosphate hydrolases"/>
    <property type="match status" value="1"/>
</dbReference>
<evidence type="ECO:0000256" key="3">
    <source>
        <dbReference type="ARBA" id="ARBA00022679"/>
    </source>
</evidence>
<evidence type="ECO:0000256" key="1">
    <source>
        <dbReference type="ARBA" id="ARBA00012417"/>
    </source>
</evidence>
<dbReference type="Pfam" id="PF09115">
    <property type="entry name" value="DNApol3-delta_C"/>
    <property type="match status" value="1"/>
</dbReference>
<sequence>QHSASLPPFEGRYKVFIIDGAEQLSSEAANCLLKTLEEPVGKVIFILVTTNDKLLPTTVISRCQRLELSPPAVTEVEAALVSRWDIEPQRAKLLARLSHGCLGWALSAALDDSLLQQRAEKMQRLLDIVNADYEERFTYVAELAVQFSQRRKSVQEVLDLWLDWWRDLLLVKVGCNEAITNVDLETTLIDSARGYKLAQIKAFINSIQAAGEQLRQNANPQLVLEVLMLSIPGRKESISVKYG</sequence>
<dbReference type="EC" id="2.7.7.7" evidence="1"/>
<dbReference type="EMBL" id="BART01009068">
    <property type="protein sequence ID" value="GAG62370.1"/>
    <property type="molecule type" value="Genomic_DNA"/>
</dbReference>
<dbReference type="InterPro" id="IPR050238">
    <property type="entry name" value="DNA_Rep/Repair_Clamp_Loader"/>
</dbReference>
<accession>X0Z0A1</accession>
<organism evidence="9">
    <name type="scientific">marine sediment metagenome</name>
    <dbReference type="NCBI Taxonomy" id="412755"/>
    <lineage>
        <taxon>unclassified sequences</taxon>
        <taxon>metagenomes</taxon>
        <taxon>ecological metagenomes</taxon>
    </lineage>
</organism>
<dbReference type="PANTHER" id="PTHR11669:SF8">
    <property type="entry name" value="DNA POLYMERASE III SUBUNIT DELTA"/>
    <property type="match status" value="1"/>
</dbReference>
<gene>
    <name evidence="9" type="ORF">S01H4_20213</name>
</gene>
<dbReference type="GO" id="GO:0006261">
    <property type="term" value="P:DNA-templated DNA replication"/>
    <property type="evidence" value="ECO:0007669"/>
    <property type="project" value="TreeGrafter"/>
</dbReference>
<reference evidence="9" key="1">
    <citation type="journal article" date="2014" name="Front. Microbiol.">
        <title>High frequency of phylogenetically diverse reductive dehalogenase-homologous genes in deep subseafloor sedimentary metagenomes.</title>
        <authorList>
            <person name="Kawai M."/>
            <person name="Futagami T."/>
            <person name="Toyoda A."/>
            <person name="Takaki Y."/>
            <person name="Nishi S."/>
            <person name="Hori S."/>
            <person name="Arai W."/>
            <person name="Tsubouchi T."/>
            <person name="Morono Y."/>
            <person name="Uchiyama I."/>
            <person name="Ito T."/>
            <person name="Fujiyama A."/>
            <person name="Inagaki F."/>
            <person name="Takami H."/>
        </authorList>
    </citation>
    <scope>NUCLEOTIDE SEQUENCE</scope>
    <source>
        <strain evidence="9">Expedition CK06-06</strain>
    </source>
</reference>
<evidence type="ECO:0000256" key="5">
    <source>
        <dbReference type="ARBA" id="ARBA00022705"/>
    </source>
</evidence>
<evidence type="ECO:0000256" key="6">
    <source>
        <dbReference type="ARBA" id="ARBA00022932"/>
    </source>
</evidence>
<dbReference type="AlphaFoldDB" id="X0Z0A1"/>
<dbReference type="Gene3D" id="3.40.50.300">
    <property type="entry name" value="P-loop containing nucleotide triphosphate hydrolases"/>
    <property type="match status" value="1"/>
</dbReference>
<comment type="catalytic activity">
    <reaction evidence="7">
        <text>DNA(n) + a 2'-deoxyribonucleoside 5'-triphosphate = DNA(n+1) + diphosphate</text>
        <dbReference type="Rhea" id="RHEA:22508"/>
        <dbReference type="Rhea" id="RHEA-COMP:17339"/>
        <dbReference type="Rhea" id="RHEA-COMP:17340"/>
        <dbReference type="ChEBI" id="CHEBI:33019"/>
        <dbReference type="ChEBI" id="CHEBI:61560"/>
        <dbReference type="ChEBI" id="CHEBI:173112"/>
        <dbReference type="EC" id="2.7.7.7"/>
    </reaction>
</comment>
<comment type="caution">
    <text evidence="9">The sequence shown here is derived from an EMBL/GenBank/DDBJ whole genome shotgun (WGS) entry which is preliminary data.</text>
</comment>
<protein>
    <recommendedName>
        <fullName evidence="2">DNA polymerase III subunit delta'</fullName>
        <ecNumber evidence="1">2.7.7.7</ecNumber>
    </recommendedName>
</protein>
<keyword evidence="4" id="KW-0548">Nucleotidyltransferase</keyword>
<keyword evidence="3" id="KW-0808">Transferase</keyword>
<keyword evidence="5" id="KW-0235">DNA replication</keyword>
<dbReference type="GO" id="GO:0003887">
    <property type="term" value="F:DNA-directed DNA polymerase activity"/>
    <property type="evidence" value="ECO:0007669"/>
    <property type="project" value="UniProtKB-KW"/>
</dbReference>
<dbReference type="GO" id="GO:0003677">
    <property type="term" value="F:DNA binding"/>
    <property type="evidence" value="ECO:0007669"/>
    <property type="project" value="InterPro"/>
</dbReference>
<proteinExistence type="predicted"/>
<evidence type="ECO:0000256" key="2">
    <source>
        <dbReference type="ARBA" id="ARBA00014363"/>
    </source>
</evidence>
<evidence type="ECO:0000313" key="9">
    <source>
        <dbReference type="EMBL" id="GAG62370.1"/>
    </source>
</evidence>
<evidence type="ECO:0000256" key="7">
    <source>
        <dbReference type="ARBA" id="ARBA00049244"/>
    </source>
</evidence>
<dbReference type="PANTHER" id="PTHR11669">
    <property type="entry name" value="REPLICATION FACTOR C / DNA POLYMERASE III GAMMA-TAU SUBUNIT"/>
    <property type="match status" value="1"/>
</dbReference>